<name>A0A3Q2CKN3_CYPVA</name>
<proteinExistence type="predicted"/>
<accession>A0A3Q2CKN3</accession>
<feature type="signal peptide" evidence="8">
    <location>
        <begin position="1"/>
        <end position="22"/>
    </location>
</feature>
<dbReference type="PROSITE" id="PS50835">
    <property type="entry name" value="IG_LIKE"/>
    <property type="match status" value="2"/>
</dbReference>
<protein>
    <recommendedName>
        <fullName evidence="9">Ig-like domain-containing protein</fullName>
    </recommendedName>
</protein>
<dbReference type="InterPro" id="IPR036179">
    <property type="entry name" value="Ig-like_dom_sf"/>
</dbReference>
<keyword evidence="11" id="KW-1185">Reference proteome</keyword>
<keyword evidence="6" id="KW-1015">Disulfide bond</keyword>
<dbReference type="GO" id="GO:0005886">
    <property type="term" value="C:plasma membrane"/>
    <property type="evidence" value="ECO:0007669"/>
    <property type="project" value="UniProtKB-SubCell"/>
</dbReference>
<dbReference type="Pfam" id="PF07686">
    <property type="entry name" value="V-set"/>
    <property type="match status" value="1"/>
</dbReference>
<dbReference type="InterPro" id="IPR013106">
    <property type="entry name" value="Ig_V-set"/>
</dbReference>
<dbReference type="Gene3D" id="2.60.40.10">
    <property type="entry name" value="Immunoglobulins"/>
    <property type="match status" value="2"/>
</dbReference>
<dbReference type="SMART" id="SM00409">
    <property type="entry name" value="IG"/>
    <property type="match status" value="2"/>
</dbReference>
<reference evidence="10" key="2">
    <citation type="submission" date="2025-09" db="UniProtKB">
        <authorList>
            <consortium name="Ensembl"/>
        </authorList>
    </citation>
    <scope>IDENTIFICATION</scope>
</reference>
<evidence type="ECO:0000313" key="11">
    <source>
        <dbReference type="Proteomes" id="UP000265020"/>
    </source>
</evidence>
<feature type="domain" description="Ig-like" evidence="9">
    <location>
        <begin position="17"/>
        <end position="113"/>
    </location>
</feature>
<keyword evidence="3 8" id="KW-0732">Signal</keyword>
<feature type="chain" id="PRO_5018570964" description="Ig-like domain-containing protein" evidence="8">
    <location>
        <begin position="23"/>
        <end position="306"/>
    </location>
</feature>
<dbReference type="AlphaFoldDB" id="A0A3Q2CKN3"/>
<dbReference type="GO" id="GO:0009617">
    <property type="term" value="P:response to bacterium"/>
    <property type="evidence" value="ECO:0007669"/>
    <property type="project" value="TreeGrafter"/>
</dbReference>
<dbReference type="CDD" id="cd00099">
    <property type="entry name" value="IgV"/>
    <property type="match status" value="1"/>
</dbReference>
<dbReference type="InterPro" id="IPR013783">
    <property type="entry name" value="Ig-like_fold"/>
</dbReference>
<dbReference type="PANTHER" id="PTHR19433">
    <property type="entry name" value="T-CELL RECEPTOR ALPHA CHAIN V REGION-RELATED"/>
    <property type="match status" value="1"/>
</dbReference>
<evidence type="ECO:0000256" key="3">
    <source>
        <dbReference type="ARBA" id="ARBA00022729"/>
    </source>
</evidence>
<dbReference type="PANTHER" id="PTHR19433:SF127">
    <property type="entry name" value="NITR9"/>
    <property type="match status" value="1"/>
</dbReference>
<dbReference type="InterPro" id="IPR052051">
    <property type="entry name" value="TCR_complex_component"/>
</dbReference>
<dbReference type="GO" id="GO:0002376">
    <property type="term" value="P:immune system process"/>
    <property type="evidence" value="ECO:0007669"/>
    <property type="project" value="UniProtKB-KW"/>
</dbReference>
<feature type="domain" description="Ig-like" evidence="9">
    <location>
        <begin position="120"/>
        <end position="227"/>
    </location>
</feature>
<evidence type="ECO:0000256" key="8">
    <source>
        <dbReference type="SAM" id="SignalP"/>
    </source>
</evidence>
<sequence>MEGDSIQFSLFIQLVIPTLVFSQTIPVTEVKQGENVTLTCNVTGKESGLFYWYKMKCGYLIQTVVTGYFESVNLKEPFKVFSFKFKVIKVGNVYSLIIRNIQKEDEAIYFCQAGTAYKMPFINVIKLEVIVNGKTNPLNQNPDTASTKPRDTLILQCSLFSTSNETRPQYPKNNLVHWFKAESGSSHPSIIYTASKSTDYAGKRSCVYHLSKTLKDSLDFGTYYCAVVLCGEILLGGGSTLEKSMYSQPSQSLIISFFLQAREDANYAAVLELCATNRRQWKKMKENTECVYSIVRADSRKHSSSN</sequence>
<dbReference type="SMART" id="SM00406">
    <property type="entry name" value="IGv"/>
    <property type="match status" value="2"/>
</dbReference>
<evidence type="ECO:0000256" key="5">
    <source>
        <dbReference type="ARBA" id="ARBA00023136"/>
    </source>
</evidence>
<evidence type="ECO:0000313" key="10">
    <source>
        <dbReference type="Ensembl" id="ENSCVAP00000005833.1"/>
    </source>
</evidence>
<evidence type="ECO:0000256" key="2">
    <source>
        <dbReference type="ARBA" id="ARBA00022475"/>
    </source>
</evidence>
<evidence type="ECO:0000256" key="6">
    <source>
        <dbReference type="ARBA" id="ARBA00023157"/>
    </source>
</evidence>
<dbReference type="STRING" id="28743.ENSCVAP00000005833"/>
<dbReference type="InterPro" id="IPR007110">
    <property type="entry name" value="Ig-like_dom"/>
</dbReference>
<comment type="subcellular location">
    <subcellularLocation>
        <location evidence="1">Cell membrane</location>
    </subcellularLocation>
</comment>
<evidence type="ECO:0000259" key="9">
    <source>
        <dbReference type="PROSITE" id="PS50835"/>
    </source>
</evidence>
<evidence type="ECO:0000256" key="7">
    <source>
        <dbReference type="ARBA" id="ARBA00023180"/>
    </source>
</evidence>
<evidence type="ECO:0000256" key="1">
    <source>
        <dbReference type="ARBA" id="ARBA00004236"/>
    </source>
</evidence>
<keyword evidence="4" id="KW-0391">Immunity</keyword>
<dbReference type="Proteomes" id="UP000265020">
    <property type="component" value="Unassembled WGS sequence"/>
</dbReference>
<keyword evidence="7" id="KW-0325">Glycoprotein</keyword>
<evidence type="ECO:0000256" key="4">
    <source>
        <dbReference type="ARBA" id="ARBA00022859"/>
    </source>
</evidence>
<dbReference type="Ensembl" id="ENSCVAT00000006020.1">
    <property type="protein sequence ID" value="ENSCVAP00000005833.1"/>
    <property type="gene ID" value="ENSCVAG00000007288.1"/>
</dbReference>
<dbReference type="GeneTree" id="ENSGT01030000234530"/>
<dbReference type="OMA" id="ADKTRCG"/>
<keyword evidence="2" id="KW-1003">Cell membrane</keyword>
<reference evidence="10" key="1">
    <citation type="submission" date="2025-08" db="UniProtKB">
        <authorList>
            <consortium name="Ensembl"/>
        </authorList>
    </citation>
    <scope>IDENTIFICATION</scope>
</reference>
<dbReference type="InterPro" id="IPR003598">
    <property type="entry name" value="Ig_sub2"/>
</dbReference>
<dbReference type="SMART" id="SM00408">
    <property type="entry name" value="IGc2"/>
    <property type="match status" value="1"/>
</dbReference>
<keyword evidence="5" id="KW-0472">Membrane</keyword>
<dbReference type="InterPro" id="IPR003599">
    <property type="entry name" value="Ig_sub"/>
</dbReference>
<dbReference type="SUPFAM" id="SSF48726">
    <property type="entry name" value="Immunoglobulin"/>
    <property type="match status" value="2"/>
</dbReference>
<organism evidence="10 11">
    <name type="scientific">Cyprinodon variegatus</name>
    <name type="common">Sheepshead minnow</name>
    <dbReference type="NCBI Taxonomy" id="28743"/>
    <lineage>
        <taxon>Eukaryota</taxon>
        <taxon>Metazoa</taxon>
        <taxon>Chordata</taxon>
        <taxon>Craniata</taxon>
        <taxon>Vertebrata</taxon>
        <taxon>Euteleostomi</taxon>
        <taxon>Actinopterygii</taxon>
        <taxon>Neopterygii</taxon>
        <taxon>Teleostei</taxon>
        <taxon>Neoteleostei</taxon>
        <taxon>Acanthomorphata</taxon>
        <taxon>Ovalentaria</taxon>
        <taxon>Atherinomorphae</taxon>
        <taxon>Cyprinodontiformes</taxon>
        <taxon>Cyprinodontidae</taxon>
        <taxon>Cyprinodon</taxon>
    </lineage>
</organism>